<dbReference type="InterPro" id="IPR013099">
    <property type="entry name" value="K_chnl_dom"/>
</dbReference>
<keyword evidence="4" id="KW-1185">Reference proteome</keyword>
<dbReference type="OrthoDB" id="312859at2759"/>
<dbReference type="InParanoid" id="A0A0V0QUZ6"/>
<dbReference type="Gene3D" id="1.10.287.70">
    <property type="match status" value="1"/>
</dbReference>
<dbReference type="EMBL" id="LDAU01000105">
    <property type="protein sequence ID" value="KRX05685.1"/>
    <property type="molecule type" value="Genomic_DNA"/>
</dbReference>
<name>A0A0V0QUZ6_PSEPJ</name>
<dbReference type="AlphaFoldDB" id="A0A0V0QUZ6"/>
<dbReference type="PANTHER" id="PTHR47823:SF9">
    <property type="entry name" value="CHROMOSOME UNDETERMINED SCAFFOLD_10, WHOLE GENOME SHOTGUN SEQUENCE"/>
    <property type="match status" value="1"/>
</dbReference>
<gene>
    <name evidence="3" type="ORF">PPERSA_09825</name>
</gene>
<dbReference type="SUPFAM" id="SSF81324">
    <property type="entry name" value="Voltage-gated potassium channels"/>
    <property type="match status" value="1"/>
</dbReference>
<keyword evidence="1" id="KW-0812">Transmembrane</keyword>
<feature type="transmembrane region" description="Helical" evidence="1">
    <location>
        <begin position="69"/>
        <end position="97"/>
    </location>
</feature>
<protein>
    <recommendedName>
        <fullName evidence="2">Potassium channel domain-containing protein</fullName>
    </recommendedName>
</protein>
<feature type="domain" description="Potassium channel" evidence="2">
    <location>
        <begin position="37"/>
        <end position="93"/>
    </location>
</feature>
<dbReference type="Pfam" id="PF07885">
    <property type="entry name" value="Ion_trans_2"/>
    <property type="match status" value="1"/>
</dbReference>
<reference evidence="3 4" key="1">
    <citation type="journal article" date="2015" name="Sci. Rep.">
        <title>Genome of the facultative scuticociliatosis pathogen Pseudocohnilembus persalinus provides insight into its virulence through horizontal gene transfer.</title>
        <authorList>
            <person name="Xiong J."/>
            <person name="Wang G."/>
            <person name="Cheng J."/>
            <person name="Tian M."/>
            <person name="Pan X."/>
            <person name="Warren A."/>
            <person name="Jiang C."/>
            <person name="Yuan D."/>
            <person name="Miao W."/>
        </authorList>
    </citation>
    <scope>NUCLEOTIDE SEQUENCE [LARGE SCALE GENOMIC DNA]</scope>
    <source>
        <strain evidence="3">36N120E</strain>
    </source>
</reference>
<accession>A0A0V0QUZ6</accession>
<feature type="transmembrane region" description="Helical" evidence="1">
    <location>
        <begin position="45"/>
        <end position="63"/>
    </location>
</feature>
<evidence type="ECO:0000259" key="2">
    <source>
        <dbReference type="Pfam" id="PF07885"/>
    </source>
</evidence>
<organism evidence="3 4">
    <name type="scientific">Pseudocohnilembus persalinus</name>
    <name type="common">Ciliate</name>
    <dbReference type="NCBI Taxonomy" id="266149"/>
    <lineage>
        <taxon>Eukaryota</taxon>
        <taxon>Sar</taxon>
        <taxon>Alveolata</taxon>
        <taxon>Ciliophora</taxon>
        <taxon>Intramacronucleata</taxon>
        <taxon>Oligohymenophorea</taxon>
        <taxon>Scuticociliatia</taxon>
        <taxon>Philasterida</taxon>
        <taxon>Pseudocohnilembidae</taxon>
        <taxon>Pseudocohnilembus</taxon>
    </lineage>
</organism>
<sequence>MLLEQNFTITQQYFQSGLGVQTTWLDNYSKNPGERDWLDDYTSSVYWAVITMITVGYGDIVPITQTERFFLILLTILSCGIFAYSVNSIGSIISTLTKDHREFKLKMFMLTNFMKERNLSKDFVTQ</sequence>
<dbReference type="PANTHER" id="PTHR47823">
    <property type="entry name" value="ION_TRANS DOMAIN-CONTAINING PROTEIN"/>
    <property type="match status" value="1"/>
</dbReference>
<evidence type="ECO:0000313" key="3">
    <source>
        <dbReference type="EMBL" id="KRX05685.1"/>
    </source>
</evidence>
<keyword evidence="1" id="KW-1133">Transmembrane helix</keyword>
<evidence type="ECO:0000256" key="1">
    <source>
        <dbReference type="SAM" id="Phobius"/>
    </source>
</evidence>
<dbReference type="Proteomes" id="UP000054937">
    <property type="component" value="Unassembled WGS sequence"/>
</dbReference>
<comment type="caution">
    <text evidence="3">The sequence shown here is derived from an EMBL/GenBank/DDBJ whole genome shotgun (WGS) entry which is preliminary data.</text>
</comment>
<evidence type="ECO:0000313" key="4">
    <source>
        <dbReference type="Proteomes" id="UP000054937"/>
    </source>
</evidence>
<proteinExistence type="predicted"/>
<keyword evidence="1" id="KW-0472">Membrane</keyword>